<comment type="caution">
    <text evidence="1">The sequence shown here is derived from an EMBL/GenBank/DDBJ whole genome shotgun (WGS) entry which is preliminary data.</text>
</comment>
<gene>
    <name evidence="1" type="primary">yneQ</name>
    <name evidence="1" type="ORF">GCM10007971_22890</name>
</gene>
<accession>A0A918D2L6</accession>
<evidence type="ECO:0000313" key="1">
    <source>
        <dbReference type="EMBL" id="GGN59589.1"/>
    </source>
</evidence>
<dbReference type="AlphaFoldDB" id="A0A918D2L6"/>
<evidence type="ECO:0000313" key="2">
    <source>
        <dbReference type="Proteomes" id="UP000624041"/>
    </source>
</evidence>
<organism evidence="1 2">
    <name type="scientific">Oceanobacillus indicireducens</name>
    <dbReference type="NCBI Taxonomy" id="1004261"/>
    <lineage>
        <taxon>Bacteria</taxon>
        <taxon>Bacillati</taxon>
        <taxon>Bacillota</taxon>
        <taxon>Bacilli</taxon>
        <taxon>Bacillales</taxon>
        <taxon>Bacillaceae</taxon>
        <taxon>Oceanobacillus</taxon>
    </lineage>
</organism>
<dbReference type="RefSeq" id="WP_156856516.1">
    <property type="nucleotide sequence ID" value="NZ_BMOS01000014.1"/>
</dbReference>
<reference evidence="1" key="1">
    <citation type="journal article" date="2014" name="Int. J. Syst. Evol. Microbiol.">
        <title>Complete genome sequence of Corynebacterium casei LMG S-19264T (=DSM 44701T), isolated from a smear-ripened cheese.</title>
        <authorList>
            <consortium name="US DOE Joint Genome Institute (JGI-PGF)"/>
            <person name="Walter F."/>
            <person name="Albersmeier A."/>
            <person name="Kalinowski J."/>
            <person name="Ruckert C."/>
        </authorList>
    </citation>
    <scope>NUCLEOTIDE SEQUENCE</scope>
    <source>
        <strain evidence="1">JCM 17251</strain>
    </source>
</reference>
<name>A0A918D2L6_9BACI</name>
<sequence>MAFGINREELQHWKLQVRNGQIAFLTHYWIDERFPECDTVTKVGCGDIEKLKTWGRSHGLEDHWIDYKDKYPHYDLFGEYQRKILFKEAVWEQIKRFNI</sequence>
<dbReference type="Proteomes" id="UP000624041">
    <property type="component" value="Unassembled WGS sequence"/>
</dbReference>
<reference evidence="1" key="2">
    <citation type="submission" date="2020-09" db="EMBL/GenBank/DDBJ databases">
        <authorList>
            <person name="Sun Q."/>
            <person name="Ohkuma M."/>
        </authorList>
    </citation>
    <scope>NUCLEOTIDE SEQUENCE</scope>
    <source>
        <strain evidence="1">JCM 17251</strain>
    </source>
</reference>
<keyword evidence="2" id="KW-1185">Reference proteome</keyword>
<dbReference type="EMBL" id="BMOS01000014">
    <property type="protein sequence ID" value="GGN59589.1"/>
    <property type="molecule type" value="Genomic_DNA"/>
</dbReference>
<evidence type="ECO:0008006" key="3">
    <source>
        <dbReference type="Google" id="ProtNLM"/>
    </source>
</evidence>
<protein>
    <recommendedName>
        <fullName evidence="3">YneQ</fullName>
    </recommendedName>
</protein>
<proteinExistence type="predicted"/>